<evidence type="ECO:0000313" key="2">
    <source>
        <dbReference type="EMBL" id="JAP08357.1"/>
    </source>
</evidence>
<keyword evidence="1" id="KW-0812">Transmembrane</keyword>
<name>A0A0V0GJK3_SOLCH</name>
<dbReference type="AlphaFoldDB" id="A0A0V0GJK3"/>
<sequence length="62" mass="7192">MVNKIHPSLWILPSSRRSRNGDWSLLECESSFSSDISFLRRIFRALSVCVCFFLNFCCLGVF</sequence>
<feature type="non-terminal residue" evidence="2">
    <location>
        <position position="62"/>
    </location>
</feature>
<accession>A0A0V0GJK3</accession>
<dbReference type="EMBL" id="GEDG01037045">
    <property type="protein sequence ID" value="JAP08357.1"/>
    <property type="molecule type" value="Transcribed_RNA"/>
</dbReference>
<evidence type="ECO:0000256" key="1">
    <source>
        <dbReference type="SAM" id="Phobius"/>
    </source>
</evidence>
<proteinExistence type="predicted"/>
<keyword evidence="1" id="KW-0472">Membrane</keyword>
<protein>
    <submittedName>
        <fullName evidence="2">Putative ovule protein</fullName>
    </submittedName>
</protein>
<organism evidence="2">
    <name type="scientific">Solanum chacoense</name>
    <name type="common">Chaco potato</name>
    <dbReference type="NCBI Taxonomy" id="4108"/>
    <lineage>
        <taxon>Eukaryota</taxon>
        <taxon>Viridiplantae</taxon>
        <taxon>Streptophyta</taxon>
        <taxon>Embryophyta</taxon>
        <taxon>Tracheophyta</taxon>
        <taxon>Spermatophyta</taxon>
        <taxon>Magnoliopsida</taxon>
        <taxon>eudicotyledons</taxon>
        <taxon>Gunneridae</taxon>
        <taxon>Pentapetalae</taxon>
        <taxon>asterids</taxon>
        <taxon>lamiids</taxon>
        <taxon>Solanales</taxon>
        <taxon>Solanaceae</taxon>
        <taxon>Solanoideae</taxon>
        <taxon>Solaneae</taxon>
        <taxon>Solanum</taxon>
    </lineage>
</organism>
<keyword evidence="1" id="KW-1133">Transmembrane helix</keyword>
<reference evidence="2" key="1">
    <citation type="submission" date="2015-12" db="EMBL/GenBank/DDBJ databases">
        <title>Gene expression during late stages of embryo sac development: a critical building block for successful pollen-pistil interactions.</title>
        <authorList>
            <person name="Liu Y."/>
            <person name="Joly V."/>
            <person name="Sabar M."/>
            <person name="Matton D.P."/>
        </authorList>
    </citation>
    <scope>NUCLEOTIDE SEQUENCE</scope>
</reference>
<feature type="transmembrane region" description="Helical" evidence="1">
    <location>
        <begin position="42"/>
        <end position="61"/>
    </location>
</feature>